<dbReference type="PRINTS" id="PR00080">
    <property type="entry name" value="SDRFAMILY"/>
</dbReference>
<keyword evidence="4" id="KW-1185">Reference proteome</keyword>
<dbReference type="OrthoDB" id="286404at2"/>
<dbReference type="PATRIC" id="fig|1028800.3.peg.2687"/>
<dbReference type="PRINTS" id="PR00081">
    <property type="entry name" value="GDHRDH"/>
</dbReference>
<evidence type="ECO:0000313" key="4">
    <source>
        <dbReference type="Proteomes" id="UP000028181"/>
    </source>
</evidence>
<dbReference type="SUPFAM" id="SSF51735">
    <property type="entry name" value="NAD(P)-binding Rossmann-fold domains"/>
    <property type="match status" value="1"/>
</dbReference>
<dbReference type="EMBL" id="HG938353">
    <property type="protein sequence ID" value="CDN48825.1"/>
    <property type="molecule type" value="Genomic_DNA"/>
</dbReference>
<dbReference type="eggNOG" id="COG1028">
    <property type="taxonomic scope" value="Bacteria"/>
</dbReference>
<evidence type="ECO:0000256" key="1">
    <source>
        <dbReference type="ARBA" id="ARBA00006484"/>
    </source>
</evidence>
<dbReference type="PANTHER" id="PTHR42760:SF5">
    <property type="entry name" value="2-DEHYDRO-3-DEOXY-D-GLUCONATE 5-DEHYDROGENASE"/>
    <property type="match status" value="1"/>
</dbReference>
<accession>A0A068SUS9</accession>
<gene>
    <name evidence="3" type="ORF">RG540_CH26590</name>
</gene>
<dbReference type="AlphaFoldDB" id="A0A068SUS9"/>
<keyword evidence="2" id="KW-0560">Oxidoreductase</keyword>
<dbReference type="InterPro" id="IPR020904">
    <property type="entry name" value="Sc_DH/Rdtase_CS"/>
</dbReference>
<sequence length="254" mass="27106">MAYLFDLTGYRALVTGSSQGIGFALARGLAEHGASIVLNGRDRAKLETAAGQLKETGATVSVSDFDVTDAEAVKRGVDAIEAEVGAIDILVNNAGMQFRSPLEDFPIDRWEQLLKTNVSSVFYVGQAVARHMIGRGRGKIINIASVQSELARPGIAPYTATKGAVKNLTRGMCTDWAKHGLQINALAPGYFKTPLNQALVDSQEFSSWLEKRTPAGRWGDVEELVGAAVFLSSKASSFVNGHTLYVDGGITTSL</sequence>
<protein>
    <submittedName>
        <fullName evidence="3">Gluconate 5-dehydrogenase</fullName>
    </submittedName>
</protein>
<name>A0A068SUS9_NEOGA</name>
<dbReference type="InterPro" id="IPR036291">
    <property type="entry name" value="NAD(P)-bd_dom_sf"/>
</dbReference>
<dbReference type="KEGG" id="ngg:RG540_CH26590"/>
<evidence type="ECO:0000256" key="2">
    <source>
        <dbReference type="ARBA" id="ARBA00023002"/>
    </source>
</evidence>
<dbReference type="PANTHER" id="PTHR42760">
    <property type="entry name" value="SHORT-CHAIN DEHYDROGENASES/REDUCTASES FAMILY MEMBER"/>
    <property type="match status" value="1"/>
</dbReference>
<dbReference type="CDD" id="cd05347">
    <property type="entry name" value="Ga5DH-like_SDR_c"/>
    <property type="match status" value="1"/>
</dbReference>
<dbReference type="GO" id="GO:0016616">
    <property type="term" value="F:oxidoreductase activity, acting on the CH-OH group of donors, NAD or NADP as acceptor"/>
    <property type="evidence" value="ECO:0007669"/>
    <property type="project" value="TreeGrafter"/>
</dbReference>
<organism evidence="3 4">
    <name type="scientific">Neorhizobium galegae bv. orientalis str. HAMBI 540</name>
    <dbReference type="NCBI Taxonomy" id="1028800"/>
    <lineage>
        <taxon>Bacteria</taxon>
        <taxon>Pseudomonadati</taxon>
        <taxon>Pseudomonadota</taxon>
        <taxon>Alphaproteobacteria</taxon>
        <taxon>Hyphomicrobiales</taxon>
        <taxon>Rhizobiaceae</taxon>
        <taxon>Rhizobium/Agrobacterium group</taxon>
        <taxon>Neorhizobium</taxon>
    </lineage>
</organism>
<dbReference type="Gene3D" id="3.40.50.720">
    <property type="entry name" value="NAD(P)-binding Rossmann-like Domain"/>
    <property type="match status" value="1"/>
</dbReference>
<dbReference type="FunFam" id="3.40.50.720:FF:000084">
    <property type="entry name" value="Short-chain dehydrogenase reductase"/>
    <property type="match status" value="1"/>
</dbReference>
<dbReference type="PROSITE" id="PS00061">
    <property type="entry name" value="ADH_SHORT"/>
    <property type="match status" value="1"/>
</dbReference>
<dbReference type="RefSeq" id="WP_038588595.1">
    <property type="nucleotide sequence ID" value="NZ_HG938353.1"/>
</dbReference>
<dbReference type="HOGENOM" id="CLU_010194_1_1_5"/>
<dbReference type="Proteomes" id="UP000028181">
    <property type="component" value="Chromosome I"/>
</dbReference>
<evidence type="ECO:0000313" key="3">
    <source>
        <dbReference type="EMBL" id="CDN48825.1"/>
    </source>
</evidence>
<comment type="similarity">
    <text evidence="1">Belongs to the short-chain dehydrogenases/reductases (SDR) family.</text>
</comment>
<dbReference type="Pfam" id="PF13561">
    <property type="entry name" value="adh_short_C2"/>
    <property type="match status" value="1"/>
</dbReference>
<proteinExistence type="inferred from homology"/>
<dbReference type="GeneID" id="24257260"/>
<dbReference type="InterPro" id="IPR002347">
    <property type="entry name" value="SDR_fam"/>
</dbReference>
<reference evidence="4" key="1">
    <citation type="journal article" date="2014" name="BMC Genomics">
        <title>Genome sequencing of two Neorhizobium galegae strains reveals a noeT gene responsible for the unusual acetylation of the nodulation factors.</title>
        <authorList>
            <person name="Osterman J."/>
            <person name="Marsh J."/>
            <person name="Laine P.K."/>
            <person name="Zeng Z."/>
            <person name="Alatalo E."/>
            <person name="Sullivan J.T."/>
            <person name="Young J.P."/>
            <person name="Thomas-Oates J."/>
            <person name="Paulin L."/>
            <person name="Lindstrom K."/>
        </authorList>
    </citation>
    <scope>NUCLEOTIDE SEQUENCE [LARGE SCALE GENOMIC DNA]</scope>
    <source>
        <strain evidence="4">HAMBI 540</strain>
    </source>
</reference>
<dbReference type="NCBIfam" id="NF005711">
    <property type="entry name" value="PRK07523.1"/>
    <property type="match status" value="1"/>
</dbReference>